<dbReference type="GO" id="GO:0005634">
    <property type="term" value="C:nucleus"/>
    <property type="evidence" value="ECO:0007669"/>
    <property type="project" value="UniProtKB-SubCell"/>
</dbReference>
<accession>A0A6A6ZZJ3</accession>
<dbReference type="InterPro" id="IPR007219">
    <property type="entry name" value="XnlR_reg_dom"/>
</dbReference>
<dbReference type="CDD" id="cd12148">
    <property type="entry name" value="fungal_TF_MHR"/>
    <property type="match status" value="1"/>
</dbReference>
<gene>
    <name evidence="5" type="ORF">CC86DRAFT_350840</name>
</gene>
<evidence type="ECO:0000256" key="2">
    <source>
        <dbReference type="ARBA" id="ARBA00022723"/>
    </source>
</evidence>
<dbReference type="PROSITE" id="PS50048">
    <property type="entry name" value="ZN2_CY6_FUNGAL_2"/>
    <property type="match status" value="1"/>
</dbReference>
<sequence length="622" mass="71139">MQNGGRKRVVSSCIPCYRKKQKCNRHYPCNHCTRRRRPEDCTYLQVSHVQQTESRPYEDVSVVHDAQLQKHSGNNGTINAPPGWSTRRDSTIDLESDSIGELYGYVVSEANTMSLLRRLGLSDNEDWNGETRKIPPDAYDEIEKNIRRLPGREIFDFLVQYYTTEVHWMEQVVYAPWFLSQYQKWWTVKQFLVVQDVEFAVLFLRICSYASQFLPSPSHTIDRIRGMTLVDIRDACHDIADELAAVCVRLDARGTLLRVQHLSVLALQWQCEGRINAFWEALGNSIRVAQRVGLHRGRSAWKQGMHEFDKEIRCRVFCNLYIWDSLLSRQLDCNPFLSASLTSEHLPRMYLSPNLDDAEAPEGYSERLMQARLADFWRSSAPPQNAEYEATIAEEKYEKFGSEFLKHLPLVFALEPCERWDKRLQKLPLQRQMLHVAIFDSICYNFRPVLLHEPSQLQSMPAYKQVLIVSQKKALAAAALKMLDGVSRLHTMLGSSHTRFAAIILPTFEAGVVLVSLTMDKNFPGASLGDVGPLRPLNVDPLGWEKVHLTRDRCHQAASEALARLEMLAEISNMAKAGAATLARLMAKVPKSPYLESCDMRALDDFFADYSTETFTCLDHTA</sequence>
<protein>
    <recommendedName>
        <fullName evidence="4">Zn(2)-C6 fungal-type domain-containing protein</fullName>
    </recommendedName>
</protein>
<dbReference type="PANTHER" id="PTHR31001:SF87">
    <property type="entry name" value="COL-21"/>
    <property type="match status" value="1"/>
</dbReference>
<proteinExistence type="predicted"/>
<dbReference type="SMART" id="SM00066">
    <property type="entry name" value="GAL4"/>
    <property type="match status" value="1"/>
</dbReference>
<evidence type="ECO:0000256" key="3">
    <source>
        <dbReference type="ARBA" id="ARBA00023242"/>
    </source>
</evidence>
<name>A0A6A6ZZJ3_9PLEO</name>
<evidence type="ECO:0000256" key="1">
    <source>
        <dbReference type="ARBA" id="ARBA00004123"/>
    </source>
</evidence>
<keyword evidence="6" id="KW-1185">Reference proteome</keyword>
<dbReference type="GO" id="GO:0008270">
    <property type="term" value="F:zinc ion binding"/>
    <property type="evidence" value="ECO:0007669"/>
    <property type="project" value="InterPro"/>
</dbReference>
<dbReference type="PANTHER" id="PTHR31001">
    <property type="entry name" value="UNCHARACTERIZED TRANSCRIPTIONAL REGULATORY PROTEIN"/>
    <property type="match status" value="1"/>
</dbReference>
<dbReference type="InterPro" id="IPR001138">
    <property type="entry name" value="Zn2Cys6_DnaBD"/>
</dbReference>
<dbReference type="CDD" id="cd00067">
    <property type="entry name" value="GAL4"/>
    <property type="match status" value="1"/>
</dbReference>
<evidence type="ECO:0000313" key="5">
    <source>
        <dbReference type="EMBL" id="KAF2826266.1"/>
    </source>
</evidence>
<feature type="domain" description="Zn(2)-C6 fungal-type" evidence="4">
    <location>
        <begin position="12"/>
        <end position="43"/>
    </location>
</feature>
<keyword evidence="3" id="KW-0539">Nucleus</keyword>
<evidence type="ECO:0000313" key="6">
    <source>
        <dbReference type="Proteomes" id="UP000799424"/>
    </source>
</evidence>
<dbReference type="SUPFAM" id="SSF57701">
    <property type="entry name" value="Zn2/Cys6 DNA-binding domain"/>
    <property type="match status" value="1"/>
</dbReference>
<comment type="subcellular location">
    <subcellularLocation>
        <location evidence="1">Nucleus</location>
    </subcellularLocation>
</comment>
<evidence type="ECO:0000259" key="4">
    <source>
        <dbReference type="PROSITE" id="PS50048"/>
    </source>
</evidence>
<dbReference type="AlphaFoldDB" id="A0A6A6ZZJ3"/>
<dbReference type="OrthoDB" id="5344325at2759"/>
<organism evidence="5 6">
    <name type="scientific">Ophiobolus disseminans</name>
    <dbReference type="NCBI Taxonomy" id="1469910"/>
    <lineage>
        <taxon>Eukaryota</taxon>
        <taxon>Fungi</taxon>
        <taxon>Dikarya</taxon>
        <taxon>Ascomycota</taxon>
        <taxon>Pezizomycotina</taxon>
        <taxon>Dothideomycetes</taxon>
        <taxon>Pleosporomycetidae</taxon>
        <taxon>Pleosporales</taxon>
        <taxon>Pleosporineae</taxon>
        <taxon>Phaeosphaeriaceae</taxon>
        <taxon>Ophiobolus</taxon>
    </lineage>
</organism>
<dbReference type="InterPro" id="IPR036864">
    <property type="entry name" value="Zn2-C6_fun-type_DNA-bd_sf"/>
</dbReference>
<dbReference type="EMBL" id="MU006226">
    <property type="protein sequence ID" value="KAF2826266.1"/>
    <property type="molecule type" value="Genomic_DNA"/>
</dbReference>
<dbReference type="InterPro" id="IPR050613">
    <property type="entry name" value="Sec_Metabolite_Reg"/>
</dbReference>
<keyword evidence="2" id="KW-0479">Metal-binding</keyword>
<reference evidence="5" key="1">
    <citation type="journal article" date="2020" name="Stud. Mycol.">
        <title>101 Dothideomycetes genomes: a test case for predicting lifestyles and emergence of pathogens.</title>
        <authorList>
            <person name="Haridas S."/>
            <person name="Albert R."/>
            <person name="Binder M."/>
            <person name="Bloem J."/>
            <person name="Labutti K."/>
            <person name="Salamov A."/>
            <person name="Andreopoulos B."/>
            <person name="Baker S."/>
            <person name="Barry K."/>
            <person name="Bills G."/>
            <person name="Bluhm B."/>
            <person name="Cannon C."/>
            <person name="Castanera R."/>
            <person name="Culley D."/>
            <person name="Daum C."/>
            <person name="Ezra D."/>
            <person name="Gonzalez J."/>
            <person name="Henrissat B."/>
            <person name="Kuo A."/>
            <person name="Liang C."/>
            <person name="Lipzen A."/>
            <person name="Lutzoni F."/>
            <person name="Magnuson J."/>
            <person name="Mondo S."/>
            <person name="Nolan M."/>
            <person name="Ohm R."/>
            <person name="Pangilinan J."/>
            <person name="Park H.-J."/>
            <person name="Ramirez L."/>
            <person name="Alfaro M."/>
            <person name="Sun H."/>
            <person name="Tritt A."/>
            <person name="Yoshinaga Y."/>
            <person name="Zwiers L.-H."/>
            <person name="Turgeon B."/>
            <person name="Goodwin S."/>
            <person name="Spatafora J."/>
            <person name="Crous P."/>
            <person name="Grigoriev I."/>
        </authorList>
    </citation>
    <scope>NUCLEOTIDE SEQUENCE</scope>
    <source>
        <strain evidence="5">CBS 113818</strain>
    </source>
</reference>
<dbReference type="GO" id="GO:0000981">
    <property type="term" value="F:DNA-binding transcription factor activity, RNA polymerase II-specific"/>
    <property type="evidence" value="ECO:0007669"/>
    <property type="project" value="InterPro"/>
</dbReference>
<dbReference type="GO" id="GO:0006351">
    <property type="term" value="P:DNA-templated transcription"/>
    <property type="evidence" value="ECO:0007669"/>
    <property type="project" value="InterPro"/>
</dbReference>
<dbReference type="Proteomes" id="UP000799424">
    <property type="component" value="Unassembled WGS sequence"/>
</dbReference>
<dbReference type="GO" id="GO:0003677">
    <property type="term" value="F:DNA binding"/>
    <property type="evidence" value="ECO:0007669"/>
    <property type="project" value="InterPro"/>
</dbReference>
<dbReference type="Gene3D" id="4.10.240.10">
    <property type="entry name" value="Zn(2)-C6 fungal-type DNA-binding domain"/>
    <property type="match status" value="1"/>
</dbReference>
<dbReference type="Pfam" id="PF04082">
    <property type="entry name" value="Fungal_trans"/>
    <property type="match status" value="1"/>
</dbReference>